<gene>
    <name evidence="2" type="ORF">GCM10022233_18850</name>
</gene>
<organism evidence="2 3">
    <name type="scientific">Streptomyces shaanxiensis</name>
    <dbReference type="NCBI Taxonomy" id="653357"/>
    <lineage>
        <taxon>Bacteria</taxon>
        <taxon>Bacillati</taxon>
        <taxon>Actinomycetota</taxon>
        <taxon>Actinomycetes</taxon>
        <taxon>Kitasatosporales</taxon>
        <taxon>Streptomycetaceae</taxon>
        <taxon>Streptomyces</taxon>
    </lineage>
</organism>
<evidence type="ECO:0000313" key="2">
    <source>
        <dbReference type="EMBL" id="GAA4048845.1"/>
    </source>
</evidence>
<keyword evidence="3" id="KW-1185">Reference proteome</keyword>
<name>A0ABP7UP23_9ACTN</name>
<sequence>MVARERHRRPTLADGLTCIFGTAPRSAIFQGLIRDEEVVGSNPATPTVEYQVRGPIRPTDQAPDSCA</sequence>
<accession>A0ABP7UP23</accession>
<dbReference type="EMBL" id="BAAAZY010000007">
    <property type="protein sequence ID" value="GAA4048845.1"/>
    <property type="molecule type" value="Genomic_DNA"/>
</dbReference>
<comment type="caution">
    <text evidence="2">The sequence shown here is derived from an EMBL/GenBank/DDBJ whole genome shotgun (WGS) entry which is preliminary data.</text>
</comment>
<proteinExistence type="predicted"/>
<evidence type="ECO:0000256" key="1">
    <source>
        <dbReference type="SAM" id="MobiDB-lite"/>
    </source>
</evidence>
<reference evidence="3" key="1">
    <citation type="journal article" date="2019" name="Int. J. Syst. Evol. Microbiol.">
        <title>The Global Catalogue of Microorganisms (GCM) 10K type strain sequencing project: providing services to taxonomists for standard genome sequencing and annotation.</title>
        <authorList>
            <consortium name="The Broad Institute Genomics Platform"/>
            <consortium name="The Broad Institute Genome Sequencing Center for Infectious Disease"/>
            <person name="Wu L."/>
            <person name="Ma J."/>
        </authorList>
    </citation>
    <scope>NUCLEOTIDE SEQUENCE [LARGE SCALE GENOMIC DNA]</scope>
    <source>
        <strain evidence="3">JCM 16925</strain>
    </source>
</reference>
<protein>
    <submittedName>
        <fullName evidence="2">Uncharacterized protein</fullName>
    </submittedName>
</protein>
<dbReference type="Proteomes" id="UP001499984">
    <property type="component" value="Unassembled WGS sequence"/>
</dbReference>
<evidence type="ECO:0000313" key="3">
    <source>
        <dbReference type="Proteomes" id="UP001499984"/>
    </source>
</evidence>
<feature type="region of interest" description="Disordered" evidence="1">
    <location>
        <begin position="42"/>
        <end position="67"/>
    </location>
</feature>